<evidence type="ECO:0000313" key="3">
    <source>
        <dbReference type="Proteomes" id="UP000667802"/>
    </source>
</evidence>
<comment type="caution">
    <text evidence="2">The sequence shown here is derived from an EMBL/GenBank/DDBJ whole genome shotgun (WGS) entry which is preliminary data.</text>
</comment>
<protein>
    <submittedName>
        <fullName evidence="2">Multiubiquitin domain-containing protein</fullName>
    </submittedName>
</protein>
<name>A0AAP5IF68_9CYAN</name>
<proteinExistence type="predicted"/>
<accession>A0AAP5IF68</accession>
<feature type="domain" description="Multi-ubiquitin" evidence="1">
    <location>
        <begin position="45"/>
        <end position="111"/>
    </location>
</feature>
<reference evidence="3" key="1">
    <citation type="journal article" date="2021" name="Science">
        <title>Hunting the eagle killer: A cyanobacterial neurotoxin causes vacuolar myelinopathy.</title>
        <authorList>
            <person name="Breinlinger S."/>
            <person name="Phillips T.J."/>
            <person name="Haram B.N."/>
            <person name="Mares J."/>
            <person name="Martinez Yerena J.A."/>
            <person name="Hrouzek P."/>
            <person name="Sobotka R."/>
            <person name="Henderson W.M."/>
            <person name="Schmieder P."/>
            <person name="Williams S.M."/>
            <person name="Lauderdale J.D."/>
            <person name="Wilde H.D."/>
            <person name="Gerrin W."/>
            <person name="Kust A."/>
            <person name="Washington J.W."/>
            <person name="Wagner C."/>
            <person name="Geier B."/>
            <person name="Liebeke M."/>
            <person name="Enke H."/>
            <person name="Niedermeyer T.H.J."/>
            <person name="Wilde S.B."/>
        </authorList>
    </citation>
    <scope>NUCLEOTIDE SEQUENCE [LARGE SCALE GENOMIC DNA]</scope>
    <source>
        <strain evidence="3">Thurmond2011</strain>
    </source>
</reference>
<dbReference type="Pfam" id="PF14452">
    <property type="entry name" value="Multi_ubiq"/>
    <property type="match status" value="1"/>
</dbReference>
<gene>
    <name evidence="2" type="ORF">G7B40_039670</name>
</gene>
<dbReference type="EMBL" id="JAALHA020000037">
    <property type="protein sequence ID" value="MDR9900611.1"/>
    <property type="molecule type" value="Genomic_DNA"/>
</dbReference>
<sequence length="118" mass="13721">MINRELPTDKADNFTEAIREEILDEIADLEEYARQGKQPPLCRGYRIRINGERYVVHTPFPTGREILQIANLNPPENYTLRLKATGQQPRKVELNEKVDLRHPGIEKFKALPRDQQEG</sequence>
<evidence type="ECO:0000313" key="2">
    <source>
        <dbReference type="EMBL" id="MDR9900611.1"/>
    </source>
</evidence>
<dbReference type="InterPro" id="IPR027802">
    <property type="entry name" value="Multi-ubiquitin_dom"/>
</dbReference>
<evidence type="ECO:0000259" key="1">
    <source>
        <dbReference type="Pfam" id="PF14452"/>
    </source>
</evidence>
<keyword evidence="3" id="KW-1185">Reference proteome</keyword>
<dbReference type="RefSeq" id="WP_339382042.1">
    <property type="nucleotide sequence ID" value="NZ_CAWQFN010000023.1"/>
</dbReference>
<organism evidence="2 3">
    <name type="scientific">Aetokthonos hydrillicola Thurmond2011</name>
    <dbReference type="NCBI Taxonomy" id="2712845"/>
    <lineage>
        <taxon>Bacteria</taxon>
        <taxon>Bacillati</taxon>
        <taxon>Cyanobacteriota</taxon>
        <taxon>Cyanophyceae</taxon>
        <taxon>Nostocales</taxon>
        <taxon>Hapalosiphonaceae</taxon>
        <taxon>Aetokthonos</taxon>
    </lineage>
</organism>
<dbReference type="AlphaFoldDB" id="A0AAP5IF68"/>
<dbReference type="Proteomes" id="UP000667802">
    <property type="component" value="Unassembled WGS sequence"/>
</dbReference>